<keyword evidence="2" id="KW-1185">Reference proteome</keyword>
<dbReference type="RefSeq" id="WP_303278195.1">
    <property type="nucleotide sequence ID" value="NZ_JAUOEK010000120.1"/>
</dbReference>
<proteinExistence type="predicted"/>
<dbReference type="EMBL" id="JAUOEK010000120">
    <property type="protein sequence ID" value="MDO5970507.1"/>
    <property type="molecule type" value="Genomic_DNA"/>
</dbReference>
<dbReference type="Pfam" id="PF11655">
    <property type="entry name" value="DUF2589"/>
    <property type="match status" value="1"/>
</dbReference>
<gene>
    <name evidence="1" type="ORF">Q4Q35_11885</name>
</gene>
<name>A0ABT8WBR0_9FLAO</name>
<accession>A0ABT8WBR0</accession>
<organism evidence="1 2">
    <name type="scientific">Flavivirga aquimarina</name>
    <dbReference type="NCBI Taxonomy" id="2027862"/>
    <lineage>
        <taxon>Bacteria</taxon>
        <taxon>Pseudomonadati</taxon>
        <taxon>Bacteroidota</taxon>
        <taxon>Flavobacteriia</taxon>
        <taxon>Flavobacteriales</taxon>
        <taxon>Flavobacteriaceae</taxon>
        <taxon>Flavivirga</taxon>
    </lineage>
</organism>
<dbReference type="Proteomes" id="UP001176883">
    <property type="component" value="Unassembled WGS sequence"/>
</dbReference>
<evidence type="ECO:0000313" key="1">
    <source>
        <dbReference type="EMBL" id="MDO5970507.1"/>
    </source>
</evidence>
<protein>
    <submittedName>
        <fullName evidence="1">DUF2589 domain-containing protein</fullName>
    </submittedName>
</protein>
<evidence type="ECO:0000313" key="2">
    <source>
        <dbReference type="Proteomes" id="UP001176883"/>
    </source>
</evidence>
<dbReference type="InterPro" id="IPR024510">
    <property type="entry name" value="DUF2589"/>
</dbReference>
<reference evidence="1" key="1">
    <citation type="submission" date="2023-07" db="EMBL/GenBank/DDBJ databases">
        <title>Two novel species in the genus Flavivirga.</title>
        <authorList>
            <person name="Kwon K."/>
        </authorList>
    </citation>
    <scope>NUCLEOTIDE SEQUENCE</scope>
    <source>
        <strain evidence="1">KCTC 52353</strain>
    </source>
</reference>
<comment type="caution">
    <text evidence="1">The sequence shown here is derived from an EMBL/GenBank/DDBJ whole genome shotgun (WGS) entry which is preliminary data.</text>
</comment>
<sequence>MENIENQMNQLPIRELIGAPFRAVMESQVALALSTHEFIELVGFNDEGSLKTINFDVPVADKLEEGAMSYKTETIKAPILSMVPIPSLMIDKVAVDFQLQVSTTIENFDKTDFTDEEKNKRLKLFSLQKVEMLGKLTESRENTRKENQGAKYNFRVEAKMQDKPEGLQKMLDLIIARMTP</sequence>